<gene>
    <name evidence="1" type="ORF">LCGC14_2275290</name>
</gene>
<reference evidence="1" key="1">
    <citation type="journal article" date="2015" name="Nature">
        <title>Complex archaea that bridge the gap between prokaryotes and eukaryotes.</title>
        <authorList>
            <person name="Spang A."/>
            <person name="Saw J.H."/>
            <person name="Jorgensen S.L."/>
            <person name="Zaremba-Niedzwiedzka K."/>
            <person name="Martijn J."/>
            <person name="Lind A.E."/>
            <person name="van Eijk R."/>
            <person name="Schleper C."/>
            <person name="Guy L."/>
            <person name="Ettema T.J."/>
        </authorList>
    </citation>
    <scope>NUCLEOTIDE SEQUENCE</scope>
</reference>
<evidence type="ECO:0000313" key="1">
    <source>
        <dbReference type="EMBL" id="KKL53455.1"/>
    </source>
</evidence>
<name>A0A0F9F8A2_9ZZZZ</name>
<sequence length="58" mass="6428">MLEIEADQSSSIHCNDCGAVILVHESGGKRVPCPMCGSIKRFIDQIITRQLTLKSIRK</sequence>
<organism evidence="1">
    <name type="scientific">marine sediment metagenome</name>
    <dbReference type="NCBI Taxonomy" id="412755"/>
    <lineage>
        <taxon>unclassified sequences</taxon>
        <taxon>metagenomes</taxon>
        <taxon>ecological metagenomes</taxon>
    </lineage>
</organism>
<accession>A0A0F9F8A2</accession>
<proteinExistence type="predicted"/>
<protein>
    <submittedName>
        <fullName evidence="1">Uncharacterized protein</fullName>
    </submittedName>
</protein>
<dbReference type="EMBL" id="LAZR01031539">
    <property type="protein sequence ID" value="KKL53455.1"/>
    <property type="molecule type" value="Genomic_DNA"/>
</dbReference>
<comment type="caution">
    <text evidence="1">The sequence shown here is derived from an EMBL/GenBank/DDBJ whole genome shotgun (WGS) entry which is preliminary data.</text>
</comment>
<dbReference type="AlphaFoldDB" id="A0A0F9F8A2"/>